<protein>
    <submittedName>
        <fullName evidence="3">PE family protein</fullName>
    </submittedName>
</protein>
<comment type="caution">
    <text evidence="3">The sequence shown here is derived from an EMBL/GenBank/DDBJ whole genome shotgun (WGS) entry which is preliminary data.</text>
</comment>
<gene>
    <name evidence="3" type="ORF">AB8998_15185</name>
</gene>
<dbReference type="Proteomes" id="UP001564760">
    <property type="component" value="Unassembled WGS sequence"/>
</dbReference>
<evidence type="ECO:0000313" key="3">
    <source>
        <dbReference type="EMBL" id="MEY8016244.1"/>
    </source>
</evidence>
<dbReference type="EMBL" id="JBGEDP010000001">
    <property type="protein sequence ID" value="MEY8016244.1"/>
    <property type="molecule type" value="Genomic_DNA"/>
</dbReference>
<organism evidence="3 4">
    <name type="scientific">Mycobacterium servetii</name>
    <dbReference type="NCBI Taxonomy" id="3237418"/>
    <lineage>
        <taxon>Bacteria</taxon>
        <taxon>Bacillati</taxon>
        <taxon>Actinomycetota</taxon>
        <taxon>Actinomycetes</taxon>
        <taxon>Mycobacteriales</taxon>
        <taxon>Mycobacteriaceae</taxon>
        <taxon>Mycobacterium</taxon>
    </lineage>
</organism>
<evidence type="ECO:0000313" key="4">
    <source>
        <dbReference type="Proteomes" id="UP001564760"/>
    </source>
</evidence>
<dbReference type="Pfam" id="PF00934">
    <property type="entry name" value="PE"/>
    <property type="match status" value="1"/>
</dbReference>
<feature type="domain" description="PE" evidence="2">
    <location>
        <begin position="1"/>
        <end position="89"/>
    </location>
</feature>
<proteinExistence type="predicted"/>
<evidence type="ECO:0000259" key="2">
    <source>
        <dbReference type="Pfam" id="PF00934"/>
    </source>
</evidence>
<dbReference type="RefSeq" id="WP_369738640.1">
    <property type="nucleotide sequence ID" value="NZ_JBGEDP010000001.1"/>
</dbReference>
<reference evidence="3 4" key="1">
    <citation type="submission" date="2024-08" db="EMBL/GenBank/DDBJ databases">
        <title>Mycobacterium servetensis sp. nov., a novel rapid-growing mycobacterial species recovered from a human patient in Zaragoza, Spain.</title>
        <authorList>
            <person name="Tristancho-Baro A.I."/>
            <person name="Buenestado-Serrano S."/>
            <person name="Garcia De Viedma D."/>
            <person name="Milagro-Beamonte A."/>
            <person name="Burillo N."/>
            <person name="Sanz S."/>
            <person name="Lopez-Calleja A.I."/>
            <person name="Penas-Utrilla D."/>
            <person name="Guardingo M."/>
            <person name="Garcia M.J."/>
            <person name="Vinuelas-Bayon J."/>
        </authorList>
    </citation>
    <scope>NUCLEOTIDE SEQUENCE [LARGE SCALE GENOMIC DNA]</scope>
    <source>
        <strain evidence="4">HUMS_12744610</strain>
    </source>
</reference>
<evidence type="ECO:0000256" key="1">
    <source>
        <dbReference type="SAM" id="MobiDB-lite"/>
    </source>
</evidence>
<feature type="region of interest" description="Disordered" evidence="1">
    <location>
        <begin position="177"/>
        <end position="201"/>
    </location>
</feature>
<accession>A0ABV4C122</accession>
<feature type="compositionally biased region" description="Gly residues" evidence="1">
    <location>
        <begin position="190"/>
        <end position="201"/>
    </location>
</feature>
<sequence>MSIDPAAAAIGAKLIEVAARGLGSGAIALPAVAGLAPAGAEEVSLQAAASFAAEGEAMLALTSAAQEELARAGAALMDIARVYSEADDAAAGLIRSATLPGAAGSAARTPLLANLLDGVAAVNPSAMVPAAGTVASALLAAAGAASTVLGVATGPPSAISSFSQGASAGGAAGPALASAVVENDDQSGPDGTGEQSGGALI</sequence>
<name>A0ABV4C122_9MYCO</name>
<keyword evidence="4" id="KW-1185">Reference proteome</keyword>
<dbReference type="InterPro" id="IPR000084">
    <property type="entry name" value="PE-PGRS_N"/>
</dbReference>